<evidence type="ECO:0000313" key="16">
    <source>
        <dbReference type="Proteomes" id="UP000192790"/>
    </source>
</evidence>
<comment type="subcellular location">
    <subcellularLocation>
        <location evidence="1">Cell membrane</location>
        <topology evidence="1">Multi-pass membrane protein</topology>
    </subcellularLocation>
</comment>
<evidence type="ECO:0000256" key="13">
    <source>
        <dbReference type="RuleBase" id="RU362091"/>
    </source>
</evidence>
<dbReference type="EMBL" id="FWXW01000004">
    <property type="protein sequence ID" value="SMC60406.1"/>
    <property type="molecule type" value="Genomic_DNA"/>
</dbReference>
<evidence type="ECO:0000256" key="4">
    <source>
        <dbReference type="ARBA" id="ARBA00022475"/>
    </source>
</evidence>
<dbReference type="InterPro" id="IPR050277">
    <property type="entry name" value="Sodium:Solute_Symporter"/>
</dbReference>
<feature type="transmembrane region" description="Helical" evidence="14">
    <location>
        <begin position="147"/>
        <end position="169"/>
    </location>
</feature>
<evidence type="ECO:0000256" key="7">
    <source>
        <dbReference type="ARBA" id="ARBA00022989"/>
    </source>
</evidence>
<dbReference type="GO" id="GO:0005886">
    <property type="term" value="C:plasma membrane"/>
    <property type="evidence" value="ECO:0007669"/>
    <property type="project" value="UniProtKB-SubCell"/>
</dbReference>
<comment type="catalytic activity">
    <reaction evidence="12">
        <text>L-proline(in) + Na(+)(in) = L-proline(out) + Na(+)(out)</text>
        <dbReference type="Rhea" id="RHEA:28967"/>
        <dbReference type="ChEBI" id="CHEBI:29101"/>
        <dbReference type="ChEBI" id="CHEBI:60039"/>
    </reaction>
</comment>
<feature type="transmembrane region" description="Helical" evidence="14">
    <location>
        <begin position="427"/>
        <end position="445"/>
    </location>
</feature>
<organism evidence="15 16">
    <name type="scientific">Papillibacter cinnamivorans DSM 12816</name>
    <dbReference type="NCBI Taxonomy" id="1122930"/>
    <lineage>
        <taxon>Bacteria</taxon>
        <taxon>Bacillati</taxon>
        <taxon>Bacillota</taxon>
        <taxon>Clostridia</taxon>
        <taxon>Eubacteriales</taxon>
        <taxon>Oscillospiraceae</taxon>
        <taxon>Papillibacter</taxon>
    </lineage>
</organism>
<dbReference type="PANTHER" id="PTHR48086:SF3">
    <property type="entry name" value="SODIUM_PROLINE SYMPORTER"/>
    <property type="match status" value="1"/>
</dbReference>
<dbReference type="Gene3D" id="1.20.1730.10">
    <property type="entry name" value="Sodium/glucose cotransporter"/>
    <property type="match status" value="1"/>
</dbReference>
<dbReference type="Proteomes" id="UP000192790">
    <property type="component" value="Unassembled WGS sequence"/>
</dbReference>
<dbReference type="InterPro" id="IPR038377">
    <property type="entry name" value="Na/Glc_symporter_sf"/>
</dbReference>
<sequence length="506" mass="54617">MYVYAAVAVVIFLIFLFGIGVWTKKFVANSSDYLLAGREMSYGINMMGVVASGFAGTTIALAPGWGVIYGFWGTFAMAFCYAICGVCVYGLLFAKVIRRSGAYTLPEWLEMRYDYRVRRVLAITGFIGMIAVTANNVLALANVLTGYFGWSLYISIAIGVLTFMGFTYFSGMWGVSLTDFAQALIGCVGAPLLIIFCFKTFGGLDVTFRAWNGTFADYFTAGIGGTSLKMWGLAYPSGITIALNFGVFLVWGGQHYWIRMASARSEKQAQFGYVVAGVILFFVTLVIGMVGLYAGAHYGDMFTLTGGTIPPTSAYGYVISYFPPLVGVFLLVFALAASLSTAASTLIGSVSIAVKDIYPHFIHKNPSDKQLARAGRVATVVISLIAWGLAYYPGGTTFLFAFATAWMAPAGLMFALGLWWRRCTPTGAFVGAIIALICESAWALLDLFKVPVGGHVIGFYFHMGIVGLVTAIIPAVIVSLLTKPKYYGRPDWALKDPSAGQTAIRQ</sequence>
<feature type="transmembrane region" description="Helical" evidence="14">
    <location>
        <begin position="457"/>
        <end position="481"/>
    </location>
</feature>
<dbReference type="PROSITE" id="PS50283">
    <property type="entry name" value="NA_SOLUT_SYMP_3"/>
    <property type="match status" value="1"/>
</dbReference>
<evidence type="ECO:0000256" key="10">
    <source>
        <dbReference type="ARBA" id="ARBA00023136"/>
    </source>
</evidence>
<accession>A0A1W2AI96</accession>
<feature type="transmembrane region" description="Helical" evidence="14">
    <location>
        <begin position="181"/>
        <end position="201"/>
    </location>
</feature>
<keyword evidence="6" id="KW-0769">Symport</keyword>
<evidence type="ECO:0000256" key="1">
    <source>
        <dbReference type="ARBA" id="ARBA00004651"/>
    </source>
</evidence>
<dbReference type="OrthoDB" id="9766407at2"/>
<feature type="transmembrane region" description="Helical" evidence="14">
    <location>
        <begin position="325"/>
        <end position="354"/>
    </location>
</feature>
<reference evidence="15 16" key="1">
    <citation type="submission" date="2017-04" db="EMBL/GenBank/DDBJ databases">
        <authorList>
            <person name="Afonso C.L."/>
            <person name="Miller P.J."/>
            <person name="Scott M.A."/>
            <person name="Spackman E."/>
            <person name="Goraichik I."/>
            <person name="Dimitrov K.M."/>
            <person name="Suarez D.L."/>
            <person name="Swayne D.E."/>
        </authorList>
    </citation>
    <scope>NUCLEOTIDE SEQUENCE [LARGE SCALE GENOMIC DNA]</scope>
    <source>
        <strain evidence="15 16">DSM 12816</strain>
    </source>
</reference>
<evidence type="ECO:0000256" key="11">
    <source>
        <dbReference type="ARBA" id="ARBA00023201"/>
    </source>
</evidence>
<name>A0A1W2AI96_9FIRM</name>
<keyword evidence="8" id="KW-0915">Sodium</keyword>
<feature type="transmembrane region" description="Helical" evidence="14">
    <location>
        <begin position="120"/>
        <end position="141"/>
    </location>
</feature>
<dbReference type="PANTHER" id="PTHR48086">
    <property type="entry name" value="SODIUM/PROLINE SYMPORTER-RELATED"/>
    <property type="match status" value="1"/>
</dbReference>
<feature type="transmembrane region" description="Helical" evidence="14">
    <location>
        <begin position="271"/>
        <end position="294"/>
    </location>
</feature>
<evidence type="ECO:0000256" key="5">
    <source>
        <dbReference type="ARBA" id="ARBA00022692"/>
    </source>
</evidence>
<dbReference type="RefSeq" id="WP_084234444.1">
    <property type="nucleotide sequence ID" value="NZ_FWXW01000004.1"/>
</dbReference>
<evidence type="ECO:0000256" key="9">
    <source>
        <dbReference type="ARBA" id="ARBA00023065"/>
    </source>
</evidence>
<evidence type="ECO:0000256" key="2">
    <source>
        <dbReference type="ARBA" id="ARBA00006434"/>
    </source>
</evidence>
<keyword evidence="4" id="KW-1003">Cell membrane</keyword>
<proteinExistence type="inferred from homology"/>
<evidence type="ECO:0000256" key="6">
    <source>
        <dbReference type="ARBA" id="ARBA00022847"/>
    </source>
</evidence>
<dbReference type="CDD" id="cd10322">
    <property type="entry name" value="SLC5sbd"/>
    <property type="match status" value="1"/>
</dbReference>
<comment type="similarity">
    <text evidence="2 13">Belongs to the sodium:solute symporter (SSF) (TC 2.A.21) family.</text>
</comment>
<keyword evidence="5 14" id="KW-0812">Transmembrane</keyword>
<keyword evidence="10 14" id="KW-0472">Membrane</keyword>
<feature type="transmembrane region" description="Helical" evidence="14">
    <location>
        <begin position="71"/>
        <end position="94"/>
    </location>
</feature>
<feature type="transmembrane region" description="Helical" evidence="14">
    <location>
        <begin position="233"/>
        <end position="251"/>
    </location>
</feature>
<evidence type="ECO:0000256" key="8">
    <source>
        <dbReference type="ARBA" id="ARBA00023053"/>
    </source>
</evidence>
<dbReference type="STRING" id="1122930.SAMN02745168_1746"/>
<dbReference type="GO" id="GO:0006814">
    <property type="term" value="P:sodium ion transport"/>
    <property type="evidence" value="ECO:0007669"/>
    <property type="project" value="UniProtKB-KW"/>
</dbReference>
<keyword evidence="16" id="KW-1185">Reference proteome</keyword>
<dbReference type="AlphaFoldDB" id="A0A1W2AI96"/>
<gene>
    <name evidence="15" type="ORF">SAMN02745168_1746</name>
</gene>
<feature type="transmembrane region" description="Helical" evidence="14">
    <location>
        <begin position="398"/>
        <end position="420"/>
    </location>
</feature>
<evidence type="ECO:0000256" key="3">
    <source>
        <dbReference type="ARBA" id="ARBA00022448"/>
    </source>
</evidence>
<feature type="transmembrane region" description="Helical" evidence="14">
    <location>
        <begin position="44"/>
        <end position="65"/>
    </location>
</feature>
<protein>
    <submittedName>
        <fullName evidence="15">Solute:Na+ symporter, SSS family</fullName>
    </submittedName>
</protein>
<feature type="transmembrane region" description="Helical" evidence="14">
    <location>
        <begin position="6"/>
        <end position="23"/>
    </location>
</feature>
<evidence type="ECO:0000256" key="14">
    <source>
        <dbReference type="SAM" id="Phobius"/>
    </source>
</evidence>
<evidence type="ECO:0000313" key="15">
    <source>
        <dbReference type="EMBL" id="SMC60406.1"/>
    </source>
</evidence>
<keyword evidence="3" id="KW-0813">Transport</keyword>
<keyword evidence="11" id="KW-0739">Sodium transport</keyword>
<dbReference type="InterPro" id="IPR001734">
    <property type="entry name" value="Na/solute_symporter"/>
</dbReference>
<dbReference type="Pfam" id="PF00474">
    <property type="entry name" value="SSF"/>
    <property type="match status" value="1"/>
</dbReference>
<dbReference type="GO" id="GO:0015293">
    <property type="term" value="F:symporter activity"/>
    <property type="evidence" value="ECO:0007669"/>
    <property type="project" value="UniProtKB-KW"/>
</dbReference>
<evidence type="ECO:0000256" key="12">
    <source>
        <dbReference type="ARBA" id="ARBA00033708"/>
    </source>
</evidence>
<keyword evidence="9" id="KW-0406">Ion transport</keyword>
<feature type="transmembrane region" description="Helical" evidence="14">
    <location>
        <begin position="374"/>
        <end position="392"/>
    </location>
</feature>
<keyword evidence="7 14" id="KW-1133">Transmembrane helix</keyword>